<dbReference type="PANTHER" id="PTHR11088:SF60">
    <property type="entry name" value="TRNA DIMETHYLALLYLTRANSFERASE"/>
    <property type="match status" value="1"/>
</dbReference>
<dbReference type="NCBIfam" id="TIGR00174">
    <property type="entry name" value="miaA"/>
    <property type="match status" value="1"/>
</dbReference>
<feature type="binding site" evidence="10">
    <location>
        <begin position="12"/>
        <end position="19"/>
    </location>
    <ligand>
        <name>ATP</name>
        <dbReference type="ChEBI" id="CHEBI:30616"/>
    </ligand>
</feature>
<evidence type="ECO:0000256" key="7">
    <source>
        <dbReference type="ARBA" id="ARBA00022840"/>
    </source>
</evidence>
<evidence type="ECO:0000256" key="12">
    <source>
        <dbReference type="RuleBase" id="RU003784"/>
    </source>
</evidence>
<dbReference type="Pfam" id="PF01715">
    <property type="entry name" value="IPPT"/>
    <property type="match status" value="1"/>
</dbReference>
<evidence type="ECO:0000256" key="6">
    <source>
        <dbReference type="ARBA" id="ARBA00022741"/>
    </source>
</evidence>
<name>A0A3Q9HSK8_9FIRM</name>
<dbReference type="InterPro" id="IPR027417">
    <property type="entry name" value="P-loop_NTPase"/>
</dbReference>
<dbReference type="GO" id="GO:0006400">
    <property type="term" value="P:tRNA modification"/>
    <property type="evidence" value="ECO:0007669"/>
    <property type="project" value="TreeGrafter"/>
</dbReference>
<comment type="catalytic activity">
    <reaction evidence="9 10 11">
        <text>adenosine(37) in tRNA + dimethylallyl diphosphate = N(6)-dimethylallyladenosine(37) in tRNA + diphosphate</text>
        <dbReference type="Rhea" id="RHEA:26482"/>
        <dbReference type="Rhea" id="RHEA-COMP:10162"/>
        <dbReference type="Rhea" id="RHEA-COMP:10375"/>
        <dbReference type="ChEBI" id="CHEBI:33019"/>
        <dbReference type="ChEBI" id="CHEBI:57623"/>
        <dbReference type="ChEBI" id="CHEBI:74411"/>
        <dbReference type="ChEBI" id="CHEBI:74415"/>
        <dbReference type="EC" id="2.5.1.75"/>
    </reaction>
</comment>
<feature type="region of interest" description="Interaction with substrate tRNA" evidence="10">
    <location>
        <begin position="37"/>
        <end position="40"/>
    </location>
</feature>
<accession>A0A3Q9HSK8</accession>
<gene>
    <name evidence="10" type="primary">miaA</name>
    <name evidence="14" type="ORF">BBF96_04160</name>
</gene>
<evidence type="ECO:0000256" key="4">
    <source>
        <dbReference type="ARBA" id="ARBA00022679"/>
    </source>
</evidence>
<keyword evidence="6 10" id="KW-0547">Nucleotide-binding</keyword>
<evidence type="ECO:0000256" key="1">
    <source>
        <dbReference type="ARBA" id="ARBA00001946"/>
    </source>
</evidence>
<keyword evidence="7 10" id="KW-0067">ATP-binding</keyword>
<feature type="binding site" evidence="10">
    <location>
        <begin position="14"/>
        <end position="19"/>
    </location>
    <ligand>
        <name>substrate</name>
    </ligand>
</feature>
<evidence type="ECO:0000256" key="11">
    <source>
        <dbReference type="RuleBase" id="RU003783"/>
    </source>
</evidence>
<evidence type="ECO:0000256" key="5">
    <source>
        <dbReference type="ARBA" id="ARBA00022694"/>
    </source>
</evidence>
<evidence type="ECO:0000256" key="3">
    <source>
        <dbReference type="ARBA" id="ARBA00005842"/>
    </source>
</evidence>
<comment type="similarity">
    <text evidence="3 10 13">Belongs to the IPP transferase family.</text>
</comment>
<evidence type="ECO:0000256" key="9">
    <source>
        <dbReference type="ARBA" id="ARBA00049563"/>
    </source>
</evidence>
<comment type="caution">
    <text evidence="10">Lacks conserved residue(s) required for the propagation of feature annotation.</text>
</comment>
<dbReference type="InterPro" id="IPR039657">
    <property type="entry name" value="Dimethylallyltransferase"/>
</dbReference>
<evidence type="ECO:0000313" key="14">
    <source>
        <dbReference type="EMBL" id="AZR74816.1"/>
    </source>
</evidence>
<keyword evidence="4 10" id="KW-0808">Transferase</keyword>
<evidence type="ECO:0000313" key="15">
    <source>
        <dbReference type="Proteomes" id="UP000267250"/>
    </source>
</evidence>
<feature type="site" description="Interaction with substrate tRNA" evidence="10">
    <location>
        <position position="103"/>
    </location>
</feature>
<reference evidence="14 15" key="1">
    <citation type="submission" date="2016-07" db="EMBL/GenBank/DDBJ databases">
        <title>Genome and transcriptome analysis of iron-reducing fermentative bacteria Anoxybacter fermentans.</title>
        <authorList>
            <person name="Zeng X."/>
            <person name="Shao Z."/>
        </authorList>
    </citation>
    <scope>NUCLEOTIDE SEQUENCE [LARGE SCALE GENOMIC DNA]</scope>
    <source>
        <strain evidence="14 15">DY22613</strain>
    </source>
</reference>
<dbReference type="Proteomes" id="UP000267250">
    <property type="component" value="Chromosome"/>
</dbReference>
<dbReference type="PANTHER" id="PTHR11088">
    <property type="entry name" value="TRNA DIMETHYLALLYLTRANSFERASE"/>
    <property type="match status" value="1"/>
</dbReference>
<comment type="function">
    <text evidence="2 10 12">Catalyzes the transfer of a dimethylallyl group onto the adenine at position 37 in tRNAs that read codons beginning with uridine, leading to the formation of N6-(dimethylallyl)adenosine (i(6)A).</text>
</comment>
<comment type="cofactor">
    <cofactor evidence="1 10">
        <name>Mg(2+)</name>
        <dbReference type="ChEBI" id="CHEBI:18420"/>
    </cofactor>
</comment>
<evidence type="ECO:0000256" key="2">
    <source>
        <dbReference type="ARBA" id="ARBA00003213"/>
    </source>
</evidence>
<dbReference type="AlphaFoldDB" id="A0A3Q9HSK8"/>
<keyword evidence="5 10" id="KW-0819">tRNA processing</keyword>
<keyword evidence="15" id="KW-1185">Reference proteome</keyword>
<organism evidence="14 15">
    <name type="scientific">Anoxybacter fermentans</name>
    <dbReference type="NCBI Taxonomy" id="1323375"/>
    <lineage>
        <taxon>Bacteria</taxon>
        <taxon>Bacillati</taxon>
        <taxon>Bacillota</taxon>
        <taxon>Clostridia</taxon>
        <taxon>Halanaerobiales</taxon>
        <taxon>Anoxybacter</taxon>
    </lineage>
</organism>
<dbReference type="EMBL" id="CP016379">
    <property type="protein sequence ID" value="AZR74816.1"/>
    <property type="molecule type" value="Genomic_DNA"/>
</dbReference>
<dbReference type="SUPFAM" id="SSF52540">
    <property type="entry name" value="P-loop containing nucleoside triphosphate hydrolases"/>
    <property type="match status" value="1"/>
</dbReference>
<dbReference type="HAMAP" id="MF_00185">
    <property type="entry name" value="IPP_trans"/>
    <property type="match status" value="1"/>
</dbReference>
<feature type="site" description="Interaction with substrate tRNA" evidence="10">
    <location>
        <position position="126"/>
    </location>
</feature>
<dbReference type="InterPro" id="IPR018022">
    <property type="entry name" value="IPT"/>
</dbReference>
<keyword evidence="8 10" id="KW-0460">Magnesium</keyword>
<dbReference type="Gene3D" id="1.10.20.140">
    <property type="match status" value="1"/>
</dbReference>
<comment type="subunit">
    <text evidence="10">Monomer.</text>
</comment>
<evidence type="ECO:0000256" key="13">
    <source>
        <dbReference type="RuleBase" id="RU003785"/>
    </source>
</evidence>
<protein>
    <recommendedName>
        <fullName evidence="10">tRNA dimethylallyltransferase</fullName>
        <ecNumber evidence="10">2.5.1.75</ecNumber>
    </recommendedName>
    <alternativeName>
        <fullName evidence="10">Dimethylallyl diphosphate:tRNA dimethylallyltransferase</fullName>
        <shortName evidence="10">DMAPP:tRNA dimethylallyltransferase</shortName>
        <shortName evidence="10">DMATase</shortName>
    </alternativeName>
    <alternativeName>
        <fullName evidence="10">Isopentenyl-diphosphate:tRNA isopentenyltransferase</fullName>
        <shortName evidence="10">IPP transferase</shortName>
        <shortName evidence="10">IPPT</shortName>
        <shortName evidence="10">IPTase</shortName>
    </alternativeName>
</protein>
<dbReference type="KEGG" id="aft:BBF96_04160"/>
<dbReference type="GO" id="GO:0052381">
    <property type="term" value="F:tRNA dimethylallyltransferase activity"/>
    <property type="evidence" value="ECO:0007669"/>
    <property type="project" value="UniProtKB-UniRule"/>
</dbReference>
<proteinExistence type="inferred from homology"/>
<dbReference type="GO" id="GO:0005524">
    <property type="term" value="F:ATP binding"/>
    <property type="evidence" value="ECO:0007669"/>
    <property type="project" value="UniProtKB-UniRule"/>
</dbReference>
<dbReference type="EC" id="2.5.1.75" evidence="10"/>
<evidence type="ECO:0000256" key="8">
    <source>
        <dbReference type="ARBA" id="ARBA00022842"/>
    </source>
</evidence>
<sequence>MKILYPLLVIVGPTAVGKTDFSLTLALEINGEIISADSMQIYKKMNIGTAKPSPEELAMVPHHLVDCIPPDQEFTVADFKQRVEIIIPQIYYKGAIPMLVGGTGLYIQAVIEGFIFPEMEIDWDFREKMHQLAKKRGNEIVHAMLKEVDPELAEKLHPNDLRRIIRGLEIFRQTGRTATYWHKRAKEQPKRYDTIKIGLIREREELYQRINERVDLMIEAGLVEEVKGLLDEGYSPDLVSMQGLGYKEIIGYLKGEYDLEEAIYRLKRNTRHFAKRQLTWFKRDKEIIWMNPGEMSTQEMVEKVKRMIDYKWK</sequence>
<evidence type="ECO:0000256" key="10">
    <source>
        <dbReference type="HAMAP-Rule" id="MF_00185"/>
    </source>
</evidence>
<dbReference type="Gene3D" id="3.40.50.300">
    <property type="entry name" value="P-loop containing nucleotide triphosphate hydrolases"/>
    <property type="match status" value="1"/>
</dbReference>